<dbReference type="SUPFAM" id="SSF51445">
    <property type="entry name" value="(Trans)glycosidases"/>
    <property type="match status" value="1"/>
</dbReference>
<evidence type="ECO:0000313" key="3">
    <source>
        <dbReference type="EMBL" id="KAH7041017.1"/>
    </source>
</evidence>
<dbReference type="RefSeq" id="XP_046019072.1">
    <property type="nucleotide sequence ID" value="XM_046157930.1"/>
</dbReference>
<evidence type="ECO:0000259" key="2">
    <source>
        <dbReference type="Pfam" id="PF11790"/>
    </source>
</evidence>
<dbReference type="GO" id="GO:0071966">
    <property type="term" value="P:fungal-type cell wall polysaccharide metabolic process"/>
    <property type="evidence" value="ECO:0007669"/>
    <property type="project" value="TreeGrafter"/>
</dbReference>
<dbReference type="GO" id="GO:0009277">
    <property type="term" value="C:fungal-type cell wall"/>
    <property type="evidence" value="ECO:0007669"/>
    <property type="project" value="TreeGrafter"/>
</dbReference>
<sequence length="287" mass="31001">MIFNTQLITCLAACLAALPSATAAPLPRNDSGKRIVLWDWTNTRDAGSYPGLQASAKSIASASKIFAVVNWGTQAPAEIPAGVRFQPMIRSPAELSGNLWQAAVDQATNNKQRIIHYFNEPERAGISVDTAVQFWRSKLLPLRASTGCLLVSPAPASNDQGSAWLADFMSRLSPEEKPNYLGVHFYTNPDTAAEAEVANAKKYLEDRSSTYGLPLVVSEIGSTSRDATSVQTFTQQMAEYMDSSPSVLEYGFFGASRVPADDFVSPAAQLLNSAGDWTTLGSWLLNN</sequence>
<dbReference type="Gene3D" id="3.20.20.80">
    <property type="entry name" value="Glycosidases"/>
    <property type="match status" value="1"/>
</dbReference>
<evidence type="ECO:0000313" key="4">
    <source>
        <dbReference type="Proteomes" id="UP000756346"/>
    </source>
</evidence>
<dbReference type="AlphaFoldDB" id="A0A9P8YJA7"/>
<reference evidence="3" key="1">
    <citation type="journal article" date="2021" name="Nat. Commun.">
        <title>Genetic determinants of endophytism in the Arabidopsis root mycobiome.</title>
        <authorList>
            <person name="Mesny F."/>
            <person name="Miyauchi S."/>
            <person name="Thiergart T."/>
            <person name="Pickel B."/>
            <person name="Atanasova L."/>
            <person name="Karlsson M."/>
            <person name="Huettel B."/>
            <person name="Barry K.W."/>
            <person name="Haridas S."/>
            <person name="Chen C."/>
            <person name="Bauer D."/>
            <person name="Andreopoulos W."/>
            <person name="Pangilinan J."/>
            <person name="LaButti K."/>
            <person name="Riley R."/>
            <person name="Lipzen A."/>
            <person name="Clum A."/>
            <person name="Drula E."/>
            <person name="Henrissat B."/>
            <person name="Kohler A."/>
            <person name="Grigoriev I.V."/>
            <person name="Martin F.M."/>
            <person name="Hacquard S."/>
        </authorList>
    </citation>
    <scope>NUCLEOTIDE SEQUENCE</scope>
    <source>
        <strain evidence="3">MPI-CAGE-CH-0230</strain>
    </source>
</reference>
<dbReference type="EMBL" id="JAGTJQ010000001">
    <property type="protein sequence ID" value="KAH7041017.1"/>
    <property type="molecule type" value="Genomic_DNA"/>
</dbReference>
<feature type="signal peptide" evidence="1">
    <location>
        <begin position="1"/>
        <end position="23"/>
    </location>
</feature>
<organism evidence="3 4">
    <name type="scientific">Microdochium trichocladiopsis</name>
    <dbReference type="NCBI Taxonomy" id="1682393"/>
    <lineage>
        <taxon>Eukaryota</taxon>
        <taxon>Fungi</taxon>
        <taxon>Dikarya</taxon>
        <taxon>Ascomycota</taxon>
        <taxon>Pezizomycotina</taxon>
        <taxon>Sordariomycetes</taxon>
        <taxon>Xylariomycetidae</taxon>
        <taxon>Xylariales</taxon>
        <taxon>Microdochiaceae</taxon>
        <taxon>Microdochium</taxon>
    </lineage>
</organism>
<dbReference type="InterPro" id="IPR017853">
    <property type="entry name" value="GH"/>
</dbReference>
<proteinExistence type="predicted"/>
<feature type="domain" description="Asl1-like glycosyl hydrolase catalytic" evidence="2">
    <location>
        <begin position="59"/>
        <end position="283"/>
    </location>
</feature>
<dbReference type="InterPro" id="IPR024655">
    <property type="entry name" value="Asl1_glyco_hydro_catalytic"/>
</dbReference>
<dbReference type="GO" id="GO:0016787">
    <property type="term" value="F:hydrolase activity"/>
    <property type="evidence" value="ECO:0007669"/>
    <property type="project" value="UniProtKB-KW"/>
</dbReference>
<dbReference type="PANTHER" id="PTHR34154:SF14">
    <property type="entry name" value="ASL1-LIKE GLYCOSYL HYDROLASE CATALYTIC DOMAIN-CONTAINING PROTEIN"/>
    <property type="match status" value="1"/>
</dbReference>
<name>A0A9P8YJA7_9PEZI</name>
<protein>
    <submittedName>
        <fullName evidence="3">Glycosyl hydrolase catalytic core-domain-containing protein</fullName>
    </submittedName>
</protein>
<dbReference type="Pfam" id="PF11790">
    <property type="entry name" value="Glyco_hydro_cc"/>
    <property type="match status" value="1"/>
</dbReference>
<keyword evidence="1" id="KW-0732">Signal</keyword>
<keyword evidence="4" id="KW-1185">Reference proteome</keyword>
<dbReference type="InterPro" id="IPR053183">
    <property type="entry name" value="ASL1"/>
</dbReference>
<dbReference type="PANTHER" id="PTHR34154">
    <property type="entry name" value="ALKALI-SENSITIVE LINKAGE PROTEIN 1"/>
    <property type="match status" value="1"/>
</dbReference>
<keyword evidence="3" id="KW-0378">Hydrolase</keyword>
<dbReference type="Proteomes" id="UP000756346">
    <property type="component" value="Unassembled WGS sequence"/>
</dbReference>
<feature type="chain" id="PRO_5040445855" evidence="1">
    <location>
        <begin position="24"/>
        <end position="287"/>
    </location>
</feature>
<gene>
    <name evidence="3" type="ORF">B0I36DRAFT_358229</name>
</gene>
<evidence type="ECO:0000256" key="1">
    <source>
        <dbReference type="SAM" id="SignalP"/>
    </source>
</evidence>
<dbReference type="OrthoDB" id="43654at2759"/>
<accession>A0A9P8YJA7</accession>
<comment type="caution">
    <text evidence="3">The sequence shown here is derived from an EMBL/GenBank/DDBJ whole genome shotgun (WGS) entry which is preliminary data.</text>
</comment>
<dbReference type="GeneID" id="70187476"/>